<accession>A0A8K0N9Y7</accession>
<organism evidence="2 3">
    <name type="scientific">Cocos nucifera</name>
    <name type="common">Coconut palm</name>
    <dbReference type="NCBI Taxonomy" id="13894"/>
    <lineage>
        <taxon>Eukaryota</taxon>
        <taxon>Viridiplantae</taxon>
        <taxon>Streptophyta</taxon>
        <taxon>Embryophyta</taxon>
        <taxon>Tracheophyta</taxon>
        <taxon>Spermatophyta</taxon>
        <taxon>Magnoliopsida</taxon>
        <taxon>Liliopsida</taxon>
        <taxon>Arecaceae</taxon>
        <taxon>Arecoideae</taxon>
        <taxon>Cocoseae</taxon>
        <taxon>Attaleinae</taxon>
        <taxon>Cocos</taxon>
    </lineage>
</organism>
<keyword evidence="3" id="KW-1185">Reference proteome</keyword>
<comment type="caution">
    <text evidence="2">The sequence shown here is derived from an EMBL/GenBank/DDBJ whole genome shotgun (WGS) entry which is preliminary data.</text>
</comment>
<protein>
    <submittedName>
        <fullName evidence="2">Uncharacterized protein</fullName>
    </submittedName>
</protein>
<feature type="coiled-coil region" evidence="1">
    <location>
        <begin position="4"/>
        <end position="48"/>
    </location>
</feature>
<gene>
    <name evidence="2" type="ORF">COCNU_11G005820</name>
</gene>
<evidence type="ECO:0000256" key="1">
    <source>
        <dbReference type="SAM" id="Coils"/>
    </source>
</evidence>
<reference evidence="2" key="1">
    <citation type="journal article" date="2017" name="Gigascience">
        <title>The genome draft of coconut (Cocos nucifera).</title>
        <authorList>
            <person name="Xiao Y."/>
            <person name="Xu P."/>
            <person name="Fan H."/>
            <person name="Baudouin L."/>
            <person name="Xia W."/>
            <person name="Bocs S."/>
            <person name="Xu J."/>
            <person name="Li Q."/>
            <person name="Guo A."/>
            <person name="Zhou L."/>
            <person name="Li J."/>
            <person name="Wu Y."/>
            <person name="Ma Z."/>
            <person name="Armero A."/>
            <person name="Issali A.E."/>
            <person name="Liu N."/>
            <person name="Peng M."/>
            <person name="Yang Y."/>
        </authorList>
    </citation>
    <scope>NUCLEOTIDE SEQUENCE</scope>
    <source>
        <tissue evidence="2">Spear leaf of Hainan Tall coconut</tissue>
    </source>
</reference>
<evidence type="ECO:0000313" key="2">
    <source>
        <dbReference type="EMBL" id="KAG1363755.1"/>
    </source>
</evidence>
<keyword evidence="1" id="KW-0175">Coiled coil</keyword>
<proteinExistence type="predicted"/>
<evidence type="ECO:0000313" key="3">
    <source>
        <dbReference type="Proteomes" id="UP000797356"/>
    </source>
</evidence>
<sequence>MKEAKIFEELKKQLQEKLAIIKEKNKVLIDHQRKANEGEKRLLELQHEVSKIFELETKVEEREEMVAFQVIRWLLGTRPF</sequence>
<name>A0A8K0N9Y7_COCNU</name>
<dbReference type="AlphaFoldDB" id="A0A8K0N9Y7"/>
<dbReference type="EMBL" id="CM017882">
    <property type="protein sequence ID" value="KAG1363755.1"/>
    <property type="molecule type" value="Genomic_DNA"/>
</dbReference>
<reference evidence="2" key="2">
    <citation type="submission" date="2019-07" db="EMBL/GenBank/DDBJ databases">
        <authorList>
            <person name="Yang Y."/>
            <person name="Bocs S."/>
            <person name="Baudouin L."/>
        </authorList>
    </citation>
    <scope>NUCLEOTIDE SEQUENCE</scope>
    <source>
        <tissue evidence="2">Spear leaf of Hainan Tall coconut</tissue>
    </source>
</reference>
<dbReference type="Proteomes" id="UP000797356">
    <property type="component" value="Chromosome 11"/>
</dbReference>